<reference evidence="1 2" key="1">
    <citation type="submission" date="2019-08" db="EMBL/GenBank/DDBJ databases">
        <title>Bacillus genomes from the desert of Cuatro Cienegas, Coahuila.</title>
        <authorList>
            <person name="Olmedo-Alvarez G."/>
        </authorList>
    </citation>
    <scope>NUCLEOTIDE SEQUENCE [LARGE SCALE GENOMIC DNA]</scope>
    <source>
        <strain evidence="1 2">CH446_14T</strain>
    </source>
</reference>
<name>A0A5D4RIE3_9BACI</name>
<protein>
    <recommendedName>
        <fullName evidence="3">Uracil-DNA glycosylase-like domain-containing protein</fullName>
    </recommendedName>
</protein>
<dbReference type="SUPFAM" id="SSF52141">
    <property type="entry name" value="Uracil-DNA glycosylase-like"/>
    <property type="match status" value="1"/>
</dbReference>
<dbReference type="AlphaFoldDB" id="A0A5D4RIE3"/>
<evidence type="ECO:0000313" key="2">
    <source>
        <dbReference type="Proteomes" id="UP000322139"/>
    </source>
</evidence>
<evidence type="ECO:0008006" key="3">
    <source>
        <dbReference type="Google" id="ProtNLM"/>
    </source>
</evidence>
<dbReference type="EMBL" id="VTER01000004">
    <property type="protein sequence ID" value="TYS49448.1"/>
    <property type="molecule type" value="Genomic_DNA"/>
</dbReference>
<proteinExistence type="predicted"/>
<sequence>MLFTRYKDEIEKLPLKETYTKEDLLHPGMLIEEYGALQIYYSPHNEYVNAGAKVLILGITPGWAQMNKAFSLARHLIGKIPDSEMLKRVKAEGRFSGPMRINLAEMLDSIGLAECLGIDCSMKLFHEADSILHTCSLVKYPVFNKGKNYTGHAPELSRSPFLLSYAEETFRTDIQPLDSPLIIPLGKAADSIMEEWVSSGLIKPELCLSGFPHPSGANGHRFRQLEEKKEELAGKIRNYFS</sequence>
<comment type="caution">
    <text evidence="1">The sequence shown here is derived from an EMBL/GenBank/DDBJ whole genome shotgun (WGS) entry which is preliminary data.</text>
</comment>
<dbReference type="InterPro" id="IPR036895">
    <property type="entry name" value="Uracil-DNA_glycosylase-like_sf"/>
</dbReference>
<evidence type="ECO:0000313" key="1">
    <source>
        <dbReference type="EMBL" id="TYS49448.1"/>
    </source>
</evidence>
<gene>
    <name evidence="1" type="ORF">FZD51_09595</name>
</gene>
<dbReference type="RefSeq" id="WP_148974551.1">
    <property type="nucleotide sequence ID" value="NZ_JBNILB010000001.1"/>
</dbReference>
<accession>A0A5D4RIE3</accession>
<organism evidence="1 2">
    <name type="scientific">Bacillus infantis</name>
    <dbReference type="NCBI Taxonomy" id="324767"/>
    <lineage>
        <taxon>Bacteria</taxon>
        <taxon>Bacillati</taxon>
        <taxon>Bacillota</taxon>
        <taxon>Bacilli</taxon>
        <taxon>Bacillales</taxon>
        <taxon>Bacillaceae</taxon>
        <taxon>Bacillus</taxon>
    </lineage>
</organism>
<dbReference type="Proteomes" id="UP000322139">
    <property type="component" value="Unassembled WGS sequence"/>
</dbReference>